<sequence length="209" mass="24078">MISNFKVVLSKLWIKSSRNIIRFSESNVEWLRKLFIVPPLSLPSSSSSNVGRPQKLFPDCSDRNKRRKIQQLTKSYTSPEILFAAKNKLHMSGKRAACSIVNESLSSPTRASKIKKSYMASLSIDNAIMPYSVDEALAFLIENKLTKQQYINIRKSAKERRANIYPSYDNVLIAKKKCYPENIHIAESYFKIELQHLIDHTITRLFFNC</sequence>
<dbReference type="AlphaFoldDB" id="A0AAV0WPY9"/>
<keyword evidence="2" id="KW-1185">Reference proteome</keyword>
<dbReference type="EMBL" id="CARXXK010000002">
    <property type="protein sequence ID" value="CAI6357741.1"/>
    <property type="molecule type" value="Genomic_DNA"/>
</dbReference>
<organism evidence="1 2">
    <name type="scientific">Macrosiphum euphorbiae</name>
    <name type="common">potato aphid</name>
    <dbReference type="NCBI Taxonomy" id="13131"/>
    <lineage>
        <taxon>Eukaryota</taxon>
        <taxon>Metazoa</taxon>
        <taxon>Ecdysozoa</taxon>
        <taxon>Arthropoda</taxon>
        <taxon>Hexapoda</taxon>
        <taxon>Insecta</taxon>
        <taxon>Pterygota</taxon>
        <taxon>Neoptera</taxon>
        <taxon>Paraneoptera</taxon>
        <taxon>Hemiptera</taxon>
        <taxon>Sternorrhyncha</taxon>
        <taxon>Aphidomorpha</taxon>
        <taxon>Aphidoidea</taxon>
        <taxon>Aphididae</taxon>
        <taxon>Macrosiphini</taxon>
        <taxon>Macrosiphum</taxon>
    </lineage>
</organism>
<comment type="caution">
    <text evidence="1">The sequence shown here is derived from an EMBL/GenBank/DDBJ whole genome shotgun (WGS) entry which is preliminary data.</text>
</comment>
<accession>A0AAV0WPY9</accession>
<reference evidence="1 2" key="1">
    <citation type="submission" date="2023-01" db="EMBL/GenBank/DDBJ databases">
        <authorList>
            <person name="Whitehead M."/>
        </authorList>
    </citation>
    <scope>NUCLEOTIDE SEQUENCE [LARGE SCALE GENOMIC DNA]</scope>
</reference>
<name>A0AAV0WPY9_9HEMI</name>
<dbReference type="Proteomes" id="UP001160148">
    <property type="component" value="Unassembled WGS sequence"/>
</dbReference>
<protein>
    <submittedName>
        <fullName evidence="1">Uncharacterized protein</fullName>
    </submittedName>
</protein>
<evidence type="ECO:0000313" key="2">
    <source>
        <dbReference type="Proteomes" id="UP001160148"/>
    </source>
</evidence>
<proteinExistence type="predicted"/>
<gene>
    <name evidence="1" type="ORF">MEUPH1_LOCUS13334</name>
</gene>
<evidence type="ECO:0000313" key="1">
    <source>
        <dbReference type="EMBL" id="CAI6357741.1"/>
    </source>
</evidence>